<comment type="similarity">
    <text evidence="2">Belongs to the meteorin family.</text>
</comment>
<dbReference type="PANTHER" id="PTHR28593">
    <property type="entry name" value="METEORIN-LIKE PROTEIN"/>
    <property type="match status" value="1"/>
</dbReference>
<evidence type="ECO:0000256" key="2">
    <source>
        <dbReference type="ARBA" id="ARBA00005669"/>
    </source>
</evidence>
<feature type="chain" id="PRO_5002715021" description="Meteorin-like protein" evidence="6">
    <location>
        <begin position="24"/>
        <end position="280"/>
    </location>
</feature>
<dbReference type="STRING" id="45351.A7SE52"/>
<dbReference type="KEGG" id="nve:5509608"/>
<dbReference type="HOGENOM" id="CLU_994987_0_0_1"/>
<accession>A7SE52</accession>
<keyword evidence="5" id="KW-1015">Disulfide bond</keyword>
<dbReference type="SUPFAM" id="SSF50242">
    <property type="entry name" value="TIMP-like"/>
    <property type="match status" value="1"/>
</dbReference>
<evidence type="ECO:0000256" key="6">
    <source>
        <dbReference type="SAM" id="SignalP"/>
    </source>
</evidence>
<gene>
    <name evidence="7" type="ORF">NEMVEDRAFT_v1g244626</name>
</gene>
<keyword evidence="8" id="KW-1185">Reference proteome</keyword>
<sequence length="280" mass="31801">MLLQVLRVWTVCLVLADLGHTWSRNDIEDDCIWEGRGFRPEDKPYVLNVQAGCSAGELIWRHPYGGVRAVFHPRDIKGPFRLCFVSKSPDVRISSEGLESMKLLQSPGNEAKRKICIKSVKEHSALYIESENKDATTMRLKYTVHPLRKSGHRTPRGCKPCDLARMMDIVCKSDFVVKGNIESTFAVSDSEDTQATVVSKFLLKQNRKVFMKTSAANPSYKASIRIPKGCNWKKRKNKVYWIAGDVVPGKGAVMTCFLREEKWSKSLERLFKRLCKKSGT</sequence>
<dbReference type="AlphaFoldDB" id="A7SE52"/>
<dbReference type="PhylomeDB" id="A7SE52"/>
<evidence type="ECO:0000313" key="8">
    <source>
        <dbReference type="Proteomes" id="UP000001593"/>
    </source>
</evidence>
<dbReference type="PANTHER" id="PTHR28593:SF3">
    <property type="entry name" value="METEORIN-LIKE PROTEIN"/>
    <property type="match status" value="1"/>
</dbReference>
<dbReference type="GO" id="GO:0005179">
    <property type="term" value="F:hormone activity"/>
    <property type="evidence" value="ECO:0000318"/>
    <property type="project" value="GO_Central"/>
</dbReference>
<evidence type="ECO:0000256" key="1">
    <source>
        <dbReference type="ARBA" id="ARBA00004613"/>
    </source>
</evidence>
<evidence type="ECO:0008006" key="9">
    <source>
        <dbReference type="Google" id="ProtNLM"/>
    </source>
</evidence>
<name>A7SE52_NEMVE</name>
<dbReference type="Gene3D" id="2.40.50.120">
    <property type="match status" value="1"/>
</dbReference>
<dbReference type="EMBL" id="DS469634">
    <property type="protein sequence ID" value="EDO38027.1"/>
    <property type="molecule type" value="Genomic_DNA"/>
</dbReference>
<dbReference type="OMA" id="HQKSRVF"/>
<keyword evidence="3" id="KW-0964">Secreted</keyword>
<comment type="subcellular location">
    <subcellularLocation>
        <location evidence="1">Secreted</location>
    </subcellularLocation>
</comment>
<evidence type="ECO:0000256" key="4">
    <source>
        <dbReference type="ARBA" id="ARBA00022729"/>
    </source>
</evidence>
<feature type="signal peptide" evidence="6">
    <location>
        <begin position="1"/>
        <end position="23"/>
    </location>
</feature>
<evidence type="ECO:0000256" key="3">
    <source>
        <dbReference type="ARBA" id="ARBA00022525"/>
    </source>
</evidence>
<proteinExistence type="inferred from homology"/>
<evidence type="ECO:0000256" key="5">
    <source>
        <dbReference type="ARBA" id="ARBA00023157"/>
    </source>
</evidence>
<protein>
    <recommendedName>
        <fullName evidence="9">Meteorin-like protein</fullName>
    </recommendedName>
</protein>
<reference evidence="7 8" key="1">
    <citation type="journal article" date="2007" name="Science">
        <title>Sea anemone genome reveals ancestral eumetazoan gene repertoire and genomic organization.</title>
        <authorList>
            <person name="Putnam N.H."/>
            <person name="Srivastava M."/>
            <person name="Hellsten U."/>
            <person name="Dirks B."/>
            <person name="Chapman J."/>
            <person name="Salamov A."/>
            <person name="Terry A."/>
            <person name="Shapiro H."/>
            <person name="Lindquist E."/>
            <person name="Kapitonov V.V."/>
            <person name="Jurka J."/>
            <person name="Genikhovich G."/>
            <person name="Grigoriev I.V."/>
            <person name="Lucas S.M."/>
            <person name="Steele R.E."/>
            <person name="Finnerty J.R."/>
            <person name="Technau U."/>
            <person name="Martindale M.Q."/>
            <person name="Rokhsar D.S."/>
        </authorList>
    </citation>
    <scope>NUCLEOTIDE SEQUENCE [LARGE SCALE GENOMIC DNA]</scope>
    <source>
        <strain evidence="8">CH2 X CH6</strain>
    </source>
</reference>
<evidence type="ECO:0000313" key="7">
    <source>
        <dbReference type="EMBL" id="EDO38027.1"/>
    </source>
</evidence>
<dbReference type="InterPro" id="IPR008993">
    <property type="entry name" value="TIMP-like_OB-fold"/>
</dbReference>
<keyword evidence="4 6" id="KW-0732">Signal</keyword>
<organism evidence="7 8">
    <name type="scientific">Nematostella vectensis</name>
    <name type="common">Starlet sea anemone</name>
    <dbReference type="NCBI Taxonomy" id="45351"/>
    <lineage>
        <taxon>Eukaryota</taxon>
        <taxon>Metazoa</taxon>
        <taxon>Cnidaria</taxon>
        <taxon>Anthozoa</taxon>
        <taxon>Hexacorallia</taxon>
        <taxon>Actiniaria</taxon>
        <taxon>Edwardsiidae</taxon>
        <taxon>Nematostella</taxon>
    </lineage>
</organism>
<dbReference type="InterPro" id="IPR051998">
    <property type="entry name" value="Meteorin-like"/>
</dbReference>
<dbReference type="GO" id="GO:0005615">
    <property type="term" value="C:extracellular space"/>
    <property type="evidence" value="ECO:0000318"/>
    <property type="project" value="GO_Central"/>
</dbReference>
<dbReference type="Proteomes" id="UP000001593">
    <property type="component" value="Unassembled WGS sequence"/>
</dbReference>
<dbReference type="InParanoid" id="A7SE52"/>